<dbReference type="PANTHER" id="PTHR28040:SF1">
    <property type="entry name" value="PYRIDOXAMINE 5'-PHOSPHATE OXIDASE YLR456W HOMOLOG-RELATED"/>
    <property type="match status" value="1"/>
</dbReference>
<dbReference type="Proteomes" id="UP000799439">
    <property type="component" value="Unassembled WGS sequence"/>
</dbReference>
<feature type="domain" description="Pyridoxamine 5'-phosphate oxidase N-terminal" evidence="2">
    <location>
        <begin position="26"/>
        <end position="162"/>
    </location>
</feature>
<comment type="caution">
    <text evidence="3">The sequence shown here is derived from an EMBL/GenBank/DDBJ whole genome shotgun (WGS) entry which is preliminary data.</text>
</comment>
<evidence type="ECO:0000313" key="3">
    <source>
        <dbReference type="EMBL" id="KAF2150371.1"/>
    </source>
</evidence>
<feature type="compositionally biased region" description="Polar residues" evidence="1">
    <location>
        <begin position="10"/>
        <end position="20"/>
    </location>
</feature>
<dbReference type="SUPFAM" id="SSF50475">
    <property type="entry name" value="FMN-binding split barrel"/>
    <property type="match status" value="1"/>
</dbReference>
<dbReference type="InterPro" id="IPR012349">
    <property type="entry name" value="Split_barrel_FMN-bd"/>
</dbReference>
<dbReference type="EMBL" id="ML996089">
    <property type="protein sequence ID" value="KAF2150371.1"/>
    <property type="molecule type" value="Genomic_DNA"/>
</dbReference>
<dbReference type="InterPro" id="IPR052841">
    <property type="entry name" value="PMP_oxidase-like"/>
</dbReference>
<dbReference type="Pfam" id="PF01243">
    <property type="entry name" value="PNPOx_N"/>
    <property type="match status" value="1"/>
</dbReference>
<evidence type="ECO:0000313" key="4">
    <source>
        <dbReference type="Proteomes" id="UP000799439"/>
    </source>
</evidence>
<proteinExistence type="predicted"/>
<dbReference type="AlphaFoldDB" id="A0A9P4MK27"/>
<dbReference type="GO" id="GO:0005634">
    <property type="term" value="C:nucleus"/>
    <property type="evidence" value="ECO:0007669"/>
    <property type="project" value="TreeGrafter"/>
</dbReference>
<reference evidence="3" key="1">
    <citation type="journal article" date="2020" name="Stud. Mycol.">
        <title>101 Dothideomycetes genomes: a test case for predicting lifestyles and emergence of pathogens.</title>
        <authorList>
            <person name="Haridas S."/>
            <person name="Albert R."/>
            <person name="Binder M."/>
            <person name="Bloem J."/>
            <person name="Labutti K."/>
            <person name="Salamov A."/>
            <person name="Andreopoulos B."/>
            <person name="Baker S."/>
            <person name="Barry K."/>
            <person name="Bills G."/>
            <person name="Bluhm B."/>
            <person name="Cannon C."/>
            <person name="Castanera R."/>
            <person name="Culley D."/>
            <person name="Daum C."/>
            <person name="Ezra D."/>
            <person name="Gonzalez J."/>
            <person name="Henrissat B."/>
            <person name="Kuo A."/>
            <person name="Liang C."/>
            <person name="Lipzen A."/>
            <person name="Lutzoni F."/>
            <person name="Magnuson J."/>
            <person name="Mondo S."/>
            <person name="Nolan M."/>
            <person name="Ohm R."/>
            <person name="Pangilinan J."/>
            <person name="Park H.-J."/>
            <person name="Ramirez L."/>
            <person name="Alfaro M."/>
            <person name="Sun H."/>
            <person name="Tritt A."/>
            <person name="Yoshinaga Y."/>
            <person name="Zwiers L.-H."/>
            <person name="Turgeon B."/>
            <person name="Goodwin S."/>
            <person name="Spatafora J."/>
            <person name="Crous P."/>
            <person name="Grigoriev I."/>
        </authorList>
    </citation>
    <scope>NUCLEOTIDE SEQUENCE</scope>
    <source>
        <strain evidence="3">CBS 260.36</strain>
    </source>
</reference>
<feature type="region of interest" description="Disordered" evidence="1">
    <location>
        <begin position="1"/>
        <end position="20"/>
    </location>
</feature>
<dbReference type="Gene3D" id="2.30.110.10">
    <property type="entry name" value="Electron Transport, Fmn-binding Protein, Chain A"/>
    <property type="match status" value="1"/>
</dbReference>
<evidence type="ECO:0000256" key="1">
    <source>
        <dbReference type="SAM" id="MobiDB-lite"/>
    </source>
</evidence>
<dbReference type="OrthoDB" id="5300823at2759"/>
<evidence type="ECO:0000259" key="2">
    <source>
        <dbReference type="Pfam" id="PF01243"/>
    </source>
</evidence>
<keyword evidence="4" id="KW-1185">Reference proteome</keyword>
<dbReference type="InterPro" id="IPR011576">
    <property type="entry name" value="Pyridox_Oxase_N"/>
</dbReference>
<dbReference type="GO" id="GO:0005737">
    <property type="term" value="C:cytoplasm"/>
    <property type="evidence" value="ECO:0007669"/>
    <property type="project" value="TreeGrafter"/>
</dbReference>
<accession>A0A9P4MK27</accession>
<gene>
    <name evidence="3" type="ORF">K461DRAFT_269831</name>
</gene>
<organism evidence="3 4">
    <name type="scientific">Myriangium duriaei CBS 260.36</name>
    <dbReference type="NCBI Taxonomy" id="1168546"/>
    <lineage>
        <taxon>Eukaryota</taxon>
        <taxon>Fungi</taxon>
        <taxon>Dikarya</taxon>
        <taxon>Ascomycota</taxon>
        <taxon>Pezizomycotina</taxon>
        <taxon>Dothideomycetes</taxon>
        <taxon>Dothideomycetidae</taxon>
        <taxon>Myriangiales</taxon>
        <taxon>Myriangiaceae</taxon>
        <taxon>Myriangium</taxon>
    </lineage>
</organism>
<protein>
    <recommendedName>
        <fullName evidence="2">Pyridoxamine 5'-phosphate oxidase N-terminal domain-containing protein</fullName>
    </recommendedName>
</protein>
<dbReference type="PANTHER" id="PTHR28040">
    <property type="entry name" value="PYRIDOXAMINE 5'-PHOSPHATE OXIDASE YLR456W HOMOLOG-RELATED"/>
    <property type="match status" value="1"/>
</dbReference>
<sequence>MAETRPPMTWETSANHQPESLDSLPSEVVLCLQHAKYLALATCARDLTPHASLMSYTYLEDHPFDITSSPTVSSLPDGPFIIMTTNPSSRKTLNILDNPKVALQVNDWAAARTSSSQSSALAERLLNMNAAELGRISASINGTASVLERGSQVEKWCQDQHLRFNSFSQSARSNSVAPPTAAGLTNGQNDAEISLAQLSGSPNEKKDKVLEQAMRGQDGRQDGRQADNDDDVRVIFVCIKDGSIADVNGGLRNFVLSNHSGPS</sequence>
<name>A0A9P4MK27_9PEZI</name>